<dbReference type="PANTHER" id="PTHR33223:SF8">
    <property type="entry name" value="OS04G0172440 PROTEIN"/>
    <property type="match status" value="1"/>
</dbReference>
<feature type="coiled-coil region" evidence="1">
    <location>
        <begin position="87"/>
        <end position="143"/>
    </location>
</feature>
<dbReference type="PANTHER" id="PTHR33223">
    <property type="entry name" value="CCHC-TYPE DOMAIN-CONTAINING PROTEIN"/>
    <property type="match status" value="1"/>
</dbReference>
<proteinExistence type="predicted"/>
<reference evidence="3" key="2">
    <citation type="submission" date="2003-05" db="EMBL/GenBank/DDBJ databases">
        <authorList>
            <person name="Buell C.R."/>
            <person name="Wing R.A."/>
            <person name="McCombie W.R."/>
            <person name="Messing J."/>
            <person name="Yuan Q."/>
            <person name="Ouyang S."/>
        </authorList>
    </citation>
    <scope>NUCLEOTIDE SEQUENCE</scope>
</reference>
<reference evidence="3" key="1">
    <citation type="journal article" date="2003" name="Science">
        <title>In-depth view of structure, activity, and evolution of rice chromosome 10.</title>
        <authorList>
            <consortium name="Rice Chromosome 10 Sequencing Consortium"/>
        </authorList>
    </citation>
    <scope>NUCLEOTIDE SEQUENCE [LARGE SCALE GENOMIC DNA]</scope>
</reference>
<evidence type="ECO:0000256" key="1">
    <source>
        <dbReference type="SAM" id="Coils"/>
    </source>
</evidence>
<sequence length="467" mass="53860">MGFISGIDDFVFPSGQMFRFGSLDFVTDNFGKISLFDSDSNKSERDAILDYDDFGYNYDFSNLDDFDKSYEDNYTPLFFGVFMADNETAEQRQAREAEEQRMRQEAERHRLEEERQAQERYRLQRQQQECERAAKEAEDRRQHTLEAGRQARELIEQQDVEGTVLHMLPHGTIRSSAELHKHFITNFQGTFDRPGTQFDLYNVIQKPGESLWDYIRCFSEQRNKISDITDNIIIAAFTMGVRHELLVGKFRRKHPRTVKQMFQKANEYAKADDAVIVSKQSGSNWKPKKDAPAAEGSGSTTIRIASCSHHPNSNHAVKDCIIYQQFTEQYAKKAWKPADGEQSTSKKKDNEDDGPTGFLDSRKELNHIFGGPQAYESKRKQKLTDQEINAVQPDTPQYLQWSETTIKFDRSDHLDRVVHPWRYPLVLDPVIRNVKLRQSLIDGGSALNILFAKTGRYADPSHGAEAE</sequence>
<dbReference type="AlphaFoldDB" id="Q339B5"/>
<feature type="compositionally biased region" description="Basic and acidic residues" evidence="2">
    <location>
        <begin position="336"/>
        <end position="350"/>
    </location>
</feature>
<feature type="region of interest" description="Disordered" evidence="2">
    <location>
        <begin position="334"/>
        <end position="363"/>
    </location>
</feature>
<dbReference type="EMBL" id="DP000086">
    <property type="protein sequence ID" value="ABB47365.1"/>
    <property type="molecule type" value="Genomic_DNA"/>
</dbReference>
<evidence type="ECO:0000256" key="2">
    <source>
        <dbReference type="SAM" id="MobiDB-lite"/>
    </source>
</evidence>
<keyword evidence="1" id="KW-0175">Coiled coil</keyword>
<name>Q339B5_ORYSJ</name>
<gene>
    <name evidence="3" type="ordered locus">LOC_Os10g22800</name>
</gene>
<evidence type="ECO:0000313" key="3">
    <source>
        <dbReference type="EMBL" id="ABB47365.1"/>
    </source>
</evidence>
<reference evidence="3" key="3">
    <citation type="submission" date="2006-07" db="EMBL/GenBank/DDBJ databases">
        <authorList>
            <person name="Buell R."/>
        </authorList>
    </citation>
    <scope>NUCLEOTIDE SEQUENCE</scope>
</reference>
<organism evidence="3">
    <name type="scientific">Oryza sativa subsp. japonica</name>
    <name type="common">Rice</name>
    <dbReference type="NCBI Taxonomy" id="39947"/>
    <lineage>
        <taxon>Eukaryota</taxon>
        <taxon>Viridiplantae</taxon>
        <taxon>Streptophyta</taxon>
        <taxon>Embryophyta</taxon>
        <taxon>Tracheophyta</taxon>
        <taxon>Spermatophyta</taxon>
        <taxon>Magnoliopsida</taxon>
        <taxon>Liliopsida</taxon>
        <taxon>Poales</taxon>
        <taxon>Poaceae</taxon>
        <taxon>BOP clade</taxon>
        <taxon>Oryzoideae</taxon>
        <taxon>Oryzeae</taxon>
        <taxon>Oryzinae</taxon>
        <taxon>Oryza</taxon>
        <taxon>Oryza sativa</taxon>
    </lineage>
</organism>
<protein>
    <submittedName>
        <fullName evidence="3">Retrotransposon protein, putative, Ty3-gypsy subclass</fullName>
    </submittedName>
</protein>
<accession>Q339B5</accession>